<accession>A0A371JML2</accession>
<reference evidence="1 2" key="1">
    <citation type="submission" date="2018-08" db="EMBL/GenBank/DDBJ databases">
        <title>Muricauda nanhaiensis sp. nov., isolated from seawater of the South China Sea.</title>
        <authorList>
            <person name="Dang Y."/>
        </authorList>
    </citation>
    <scope>NUCLEOTIDE SEQUENCE [LARGE SCALE GENOMIC DNA]</scope>
    <source>
        <strain evidence="1 2">SM1704</strain>
    </source>
</reference>
<dbReference type="EMBL" id="QTJX01000004">
    <property type="protein sequence ID" value="RDY58384.1"/>
    <property type="molecule type" value="Genomic_DNA"/>
</dbReference>
<keyword evidence="2" id="KW-1185">Reference proteome</keyword>
<evidence type="ECO:0000313" key="1">
    <source>
        <dbReference type="EMBL" id="RDY58384.1"/>
    </source>
</evidence>
<comment type="caution">
    <text evidence="1">The sequence shown here is derived from an EMBL/GenBank/DDBJ whole genome shotgun (WGS) entry which is preliminary data.</text>
</comment>
<dbReference type="AlphaFoldDB" id="A0A371JML2"/>
<sequence>MSQDPNVLLDRQTLTIKAVFNEMEVSLSGQRLFTMKGISLIPIHVKIEPLEIKNNLVKKTKENQEDIQNKLYEGNYFVNILDYTLGEITFAANSICEKWSEHILNYIQHDDSNKKEAQITLTDDAIKKHIQKANPEIFPSIDEIDRFCSKYNVTVEKFVIPAKFNQLEIELEGISARLSSEIFFFRRKLFAELFMQKMDSKIYHCEQNEKAILNPASKKIFKRWKDTQLEEIHKVQRYIKSPFVFDDLEQFSNFKSINEFSPKRELQQDLISETFYWIDGFPKVKNRFERAVTLYNDKSDHIDCVNNLRLTLELLVKEILQNKKSLENQLNEIGKYQKEMGISAEIRNTFVSMLDYFNKYQNNKVKHDVEINNEHEVEFLFGMTMVFIRMLTKPNKDFQGSR</sequence>
<protein>
    <submittedName>
        <fullName evidence="1">Uncharacterized protein</fullName>
    </submittedName>
</protein>
<organism evidence="1 2">
    <name type="scientific">Flagellimonas nanhaiensis</name>
    <dbReference type="NCBI Taxonomy" id="2292706"/>
    <lineage>
        <taxon>Bacteria</taxon>
        <taxon>Pseudomonadati</taxon>
        <taxon>Bacteroidota</taxon>
        <taxon>Flavobacteriia</taxon>
        <taxon>Flavobacteriales</taxon>
        <taxon>Flavobacteriaceae</taxon>
        <taxon>Flagellimonas</taxon>
    </lineage>
</organism>
<gene>
    <name evidence="1" type="ORF">DX873_15380</name>
</gene>
<name>A0A371JML2_9FLAO</name>
<dbReference type="Proteomes" id="UP000261828">
    <property type="component" value="Unassembled WGS sequence"/>
</dbReference>
<evidence type="ECO:0000313" key="2">
    <source>
        <dbReference type="Proteomes" id="UP000261828"/>
    </source>
</evidence>
<proteinExistence type="predicted"/>